<accession>A0A143PJ11</accession>
<dbReference type="GO" id="GO:0015935">
    <property type="term" value="C:small ribosomal subunit"/>
    <property type="evidence" value="ECO:0007669"/>
    <property type="project" value="TreeGrafter"/>
</dbReference>
<evidence type="ECO:0000313" key="5">
    <source>
        <dbReference type="EMBL" id="AMY08572.1"/>
    </source>
</evidence>
<dbReference type="GO" id="GO:0051536">
    <property type="term" value="F:iron-sulfur cluster binding"/>
    <property type="evidence" value="ECO:0007669"/>
    <property type="project" value="UniProtKB-KW"/>
</dbReference>
<dbReference type="GO" id="GO:0046872">
    <property type="term" value="F:metal ion binding"/>
    <property type="evidence" value="ECO:0007669"/>
    <property type="project" value="UniProtKB-KW"/>
</dbReference>
<dbReference type="GO" id="GO:0006412">
    <property type="term" value="P:translation"/>
    <property type="evidence" value="ECO:0007669"/>
    <property type="project" value="InterPro"/>
</dbReference>
<dbReference type="PANTHER" id="PTHR13184:SF5">
    <property type="entry name" value="METHYLTRANSFERASE-LIKE PROTEIN 17, MITOCHONDRIAL"/>
    <property type="match status" value="1"/>
</dbReference>
<dbReference type="RefSeq" id="WP_110170403.1">
    <property type="nucleotide sequence ID" value="NZ_CP015136.1"/>
</dbReference>
<dbReference type="GO" id="GO:0008168">
    <property type="term" value="F:methyltransferase activity"/>
    <property type="evidence" value="ECO:0007669"/>
    <property type="project" value="UniProtKB-KW"/>
</dbReference>
<proteinExistence type="predicted"/>
<organism evidence="5 6">
    <name type="scientific">Luteitalea pratensis</name>
    <dbReference type="NCBI Taxonomy" id="1855912"/>
    <lineage>
        <taxon>Bacteria</taxon>
        <taxon>Pseudomonadati</taxon>
        <taxon>Acidobacteriota</taxon>
        <taxon>Vicinamibacteria</taxon>
        <taxon>Vicinamibacterales</taxon>
        <taxon>Vicinamibacteraceae</taxon>
        <taxon>Luteitalea</taxon>
    </lineage>
</organism>
<dbReference type="GO" id="GO:0003735">
    <property type="term" value="F:structural constituent of ribosome"/>
    <property type="evidence" value="ECO:0007669"/>
    <property type="project" value="TreeGrafter"/>
</dbReference>
<gene>
    <name evidence="5" type="ORF">LuPra_01776</name>
</gene>
<dbReference type="InterPro" id="IPR029063">
    <property type="entry name" value="SAM-dependent_MTases_sf"/>
</dbReference>
<dbReference type="Gene3D" id="3.40.50.150">
    <property type="entry name" value="Vaccinia Virus protein VP39"/>
    <property type="match status" value="1"/>
</dbReference>
<dbReference type="InterPro" id="IPR052571">
    <property type="entry name" value="Mt_RNA_Methyltransferase"/>
</dbReference>
<keyword evidence="5" id="KW-0808">Transferase</keyword>
<dbReference type="AlphaFoldDB" id="A0A143PJ11"/>
<keyword evidence="3" id="KW-0408">Iron</keyword>
<name>A0A143PJ11_LUTPR</name>
<keyword evidence="6" id="KW-1185">Reference proteome</keyword>
<dbReference type="SUPFAM" id="SSF53335">
    <property type="entry name" value="S-adenosyl-L-methionine-dependent methyltransferases"/>
    <property type="match status" value="1"/>
</dbReference>
<keyword evidence="1" id="KW-0479">Metal-binding</keyword>
<dbReference type="Pfam" id="PF09243">
    <property type="entry name" value="Rsm22"/>
    <property type="match status" value="1"/>
</dbReference>
<dbReference type="KEGG" id="abac:LuPra_01776"/>
<dbReference type="PANTHER" id="PTHR13184">
    <property type="entry name" value="37S RIBOSOMAL PROTEIN S22"/>
    <property type="match status" value="1"/>
</dbReference>
<keyword evidence="4" id="KW-0411">Iron-sulfur</keyword>
<keyword evidence="5" id="KW-0489">Methyltransferase</keyword>
<dbReference type="OrthoDB" id="9799639at2"/>
<evidence type="ECO:0000256" key="1">
    <source>
        <dbReference type="ARBA" id="ARBA00022723"/>
    </source>
</evidence>
<protein>
    <submittedName>
        <fullName evidence="5">Ketopantoate hydroxymethyltransferase</fullName>
    </submittedName>
</protein>
<dbReference type="Proteomes" id="UP000076079">
    <property type="component" value="Chromosome"/>
</dbReference>
<evidence type="ECO:0000256" key="2">
    <source>
        <dbReference type="ARBA" id="ARBA00022946"/>
    </source>
</evidence>
<evidence type="ECO:0000313" key="6">
    <source>
        <dbReference type="Proteomes" id="UP000076079"/>
    </source>
</evidence>
<dbReference type="GO" id="GO:0032259">
    <property type="term" value="P:methylation"/>
    <property type="evidence" value="ECO:0007669"/>
    <property type="project" value="UniProtKB-KW"/>
</dbReference>
<dbReference type="EMBL" id="CP015136">
    <property type="protein sequence ID" value="AMY08572.1"/>
    <property type="molecule type" value="Genomic_DNA"/>
</dbReference>
<reference evidence="5 6" key="1">
    <citation type="journal article" date="2016" name="Genome Announc.">
        <title>First Complete Genome Sequence of a Subdivision 6 Acidobacterium Strain.</title>
        <authorList>
            <person name="Huang S."/>
            <person name="Vieira S."/>
            <person name="Bunk B."/>
            <person name="Riedel T."/>
            <person name="Sproer C."/>
            <person name="Overmann J."/>
        </authorList>
    </citation>
    <scope>NUCLEOTIDE SEQUENCE [LARGE SCALE GENOMIC DNA]</scope>
    <source>
        <strain evidence="6">DSM 100886 HEG_-6_39</strain>
    </source>
</reference>
<reference evidence="6" key="2">
    <citation type="submission" date="2016-04" db="EMBL/GenBank/DDBJ databases">
        <title>First Complete Genome Sequence of a Subdivision 6 Acidobacterium.</title>
        <authorList>
            <person name="Huang S."/>
            <person name="Vieira S."/>
            <person name="Bunk B."/>
            <person name="Riedel T."/>
            <person name="Sproeer C."/>
            <person name="Overmann J."/>
        </authorList>
    </citation>
    <scope>NUCLEOTIDE SEQUENCE [LARGE SCALE GENOMIC DNA]</scope>
    <source>
        <strain evidence="6">DSM 100886 HEG_-6_39</strain>
    </source>
</reference>
<dbReference type="STRING" id="1855912.LuPra_01776"/>
<evidence type="ECO:0000256" key="4">
    <source>
        <dbReference type="ARBA" id="ARBA00023014"/>
    </source>
</evidence>
<evidence type="ECO:0000256" key="3">
    <source>
        <dbReference type="ARBA" id="ARBA00023004"/>
    </source>
</evidence>
<keyword evidence="2" id="KW-0809">Transit peptide</keyword>
<dbReference type="InterPro" id="IPR015324">
    <property type="entry name" value="Ribosomal_Rsm22-like"/>
</dbReference>
<sequence length="304" mass="32303">MSALSEAYAHGRPSAIADPTSHAAYLAVRMPATYAAVLAVLAQVSADVLDGVRSLLDLGAGPGTATWAALAACPSLVAAAQVDRSRALLDVGARLGAALLQDRRVDFTQRVADVASVRAWPAADLVLSAYALSELPIGVRASLVSAAWRATSHALVLVEPGTPAGFQHILDARTALAAEGARFIAPCPHEGPCPMRTGARTDDWCHFSVRVPRTRRHRQLKGGSLGYEDEKFAYVVATRLPAPGVRPARVLRHPRVEKGRIQLVLCTPDGAERIVVTRKDAAWPAARKSSWGDTWRTAPGEDPP</sequence>